<feature type="domain" description="Aminoglycoside phosphotransferase" evidence="1">
    <location>
        <begin position="79"/>
        <end position="186"/>
    </location>
</feature>
<proteinExistence type="predicted"/>
<dbReference type="SUPFAM" id="SSF56112">
    <property type="entry name" value="Protein kinase-like (PK-like)"/>
    <property type="match status" value="1"/>
</dbReference>
<name>A0ABQ6G214_9CHLR</name>
<dbReference type="InterPro" id="IPR002575">
    <property type="entry name" value="Aminoglycoside_PTrfase"/>
</dbReference>
<dbReference type="RefSeq" id="WP_338258525.1">
    <property type="nucleotide sequence ID" value="NZ_BSRI01000002.1"/>
</dbReference>
<keyword evidence="3" id="KW-1185">Reference proteome</keyword>
<comment type="caution">
    <text evidence="2">The sequence shown here is derived from an EMBL/GenBank/DDBJ whole genome shotgun (WGS) entry which is preliminary data.</text>
</comment>
<organism evidence="2 3">
    <name type="scientific">Dictyobacter halimunensis</name>
    <dbReference type="NCBI Taxonomy" id="3026934"/>
    <lineage>
        <taxon>Bacteria</taxon>
        <taxon>Bacillati</taxon>
        <taxon>Chloroflexota</taxon>
        <taxon>Ktedonobacteria</taxon>
        <taxon>Ktedonobacterales</taxon>
        <taxon>Dictyobacteraceae</taxon>
        <taxon>Dictyobacter</taxon>
    </lineage>
</organism>
<dbReference type="Gene3D" id="3.90.1200.10">
    <property type="match status" value="1"/>
</dbReference>
<evidence type="ECO:0000313" key="2">
    <source>
        <dbReference type="EMBL" id="GLV60564.1"/>
    </source>
</evidence>
<sequence>MYESEIPLAGGNVSDGVVRVGQTTRRAQGPWSPAVQALLRHLEARGFTGAPRFLGVDQQGREILSYIEGEMGHYPLRDAWWSQETMVEVAQFVRRYHDAVSDFVPPPDARWKQAFPDAAAHEIICHNDIAPYNMVYLHDHPHALIDFDEAGPGPRTWDLAYAAYCFVPLVHSADADLQRLGLADPERQGRRLRLFCASYGIDVLPVLEMVGPRLQRMYDTIIERAVDSPAFQKMIEEGHLDFYHSELATYRRIRSILERVARQPHDIEEDKMG</sequence>
<dbReference type="Pfam" id="PF01636">
    <property type="entry name" value="APH"/>
    <property type="match status" value="1"/>
</dbReference>
<evidence type="ECO:0000313" key="3">
    <source>
        <dbReference type="Proteomes" id="UP001344906"/>
    </source>
</evidence>
<dbReference type="EMBL" id="BSRI01000002">
    <property type="protein sequence ID" value="GLV60564.1"/>
    <property type="molecule type" value="Genomic_DNA"/>
</dbReference>
<dbReference type="InterPro" id="IPR011009">
    <property type="entry name" value="Kinase-like_dom_sf"/>
</dbReference>
<dbReference type="Proteomes" id="UP001344906">
    <property type="component" value="Unassembled WGS sequence"/>
</dbReference>
<gene>
    <name evidence="2" type="ORF">KDH_73830</name>
</gene>
<protein>
    <submittedName>
        <fullName evidence="2">Trifolitoxin immunity domain-containing protein</fullName>
    </submittedName>
</protein>
<evidence type="ECO:0000259" key="1">
    <source>
        <dbReference type="Pfam" id="PF01636"/>
    </source>
</evidence>
<accession>A0ABQ6G214</accession>
<reference evidence="2 3" key="1">
    <citation type="submission" date="2023-02" db="EMBL/GenBank/DDBJ databases">
        <title>Dictyobacter halimunensis sp. nov., a new member of the class Ktedonobacteria from forest soil in a geothermal area.</title>
        <authorList>
            <person name="Rachmania M.K."/>
            <person name="Ningsih F."/>
            <person name="Sakai Y."/>
            <person name="Yabe S."/>
            <person name="Yokota A."/>
            <person name="Sjamsuridzal W."/>
        </authorList>
    </citation>
    <scope>NUCLEOTIDE SEQUENCE [LARGE SCALE GENOMIC DNA]</scope>
    <source>
        <strain evidence="2 3">S3.2.2.5</strain>
    </source>
</reference>